<organism evidence="2 3">
    <name type="scientific">Oopsacas minuta</name>
    <dbReference type="NCBI Taxonomy" id="111878"/>
    <lineage>
        <taxon>Eukaryota</taxon>
        <taxon>Metazoa</taxon>
        <taxon>Porifera</taxon>
        <taxon>Hexactinellida</taxon>
        <taxon>Hexasterophora</taxon>
        <taxon>Lyssacinosida</taxon>
        <taxon>Leucopsacidae</taxon>
        <taxon>Oopsacas</taxon>
    </lineage>
</organism>
<accession>A0AAV7JV36</accession>
<dbReference type="Proteomes" id="UP001165289">
    <property type="component" value="Unassembled WGS sequence"/>
</dbReference>
<gene>
    <name evidence="2" type="ORF">LOD99_4274</name>
</gene>
<feature type="compositionally biased region" description="Basic residues" evidence="1">
    <location>
        <begin position="25"/>
        <end position="40"/>
    </location>
</feature>
<comment type="caution">
    <text evidence="2">The sequence shown here is derived from an EMBL/GenBank/DDBJ whole genome shotgun (WGS) entry which is preliminary data.</text>
</comment>
<protein>
    <submittedName>
        <fullName evidence="2">Uncharacterized protein</fullName>
    </submittedName>
</protein>
<feature type="compositionally biased region" description="Basic and acidic residues" evidence="1">
    <location>
        <begin position="54"/>
        <end position="65"/>
    </location>
</feature>
<keyword evidence="3" id="KW-1185">Reference proteome</keyword>
<evidence type="ECO:0000256" key="1">
    <source>
        <dbReference type="SAM" id="MobiDB-lite"/>
    </source>
</evidence>
<dbReference type="EMBL" id="JAKMXF010000297">
    <property type="protein sequence ID" value="KAI6652888.1"/>
    <property type="molecule type" value="Genomic_DNA"/>
</dbReference>
<dbReference type="Gene3D" id="6.10.280.150">
    <property type="match status" value="1"/>
</dbReference>
<proteinExistence type="predicted"/>
<sequence length="73" mass="9062">MKLYTDPDYFKNLWIEGQNKEIEQKKKRHRDRREKRKRREGNKGVSGPTRKVHTGLDKEFQDEHHKNRRLLNY</sequence>
<evidence type="ECO:0000313" key="2">
    <source>
        <dbReference type="EMBL" id="KAI6652888.1"/>
    </source>
</evidence>
<feature type="region of interest" description="Disordered" evidence="1">
    <location>
        <begin position="19"/>
        <end position="73"/>
    </location>
</feature>
<evidence type="ECO:0000313" key="3">
    <source>
        <dbReference type="Proteomes" id="UP001165289"/>
    </source>
</evidence>
<name>A0AAV7JV36_9METZ</name>
<reference evidence="2 3" key="1">
    <citation type="journal article" date="2023" name="BMC Biol.">
        <title>The compact genome of the sponge Oopsacas minuta (Hexactinellida) is lacking key metazoan core genes.</title>
        <authorList>
            <person name="Santini S."/>
            <person name="Schenkelaars Q."/>
            <person name="Jourda C."/>
            <person name="Duchesne M."/>
            <person name="Belahbib H."/>
            <person name="Rocher C."/>
            <person name="Selva M."/>
            <person name="Riesgo A."/>
            <person name="Vervoort M."/>
            <person name="Leys S.P."/>
            <person name="Kodjabachian L."/>
            <person name="Le Bivic A."/>
            <person name="Borchiellini C."/>
            <person name="Claverie J.M."/>
            <person name="Renard E."/>
        </authorList>
    </citation>
    <scope>NUCLEOTIDE SEQUENCE [LARGE SCALE GENOMIC DNA]</scope>
    <source>
        <strain evidence="2">SPO-2</strain>
    </source>
</reference>
<dbReference type="AlphaFoldDB" id="A0AAV7JV36"/>